<dbReference type="PaxDb" id="121845-A0A1S4ECC2"/>
<accession>A0A1S4ECC2</accession>
<keyword evidence="1" id="KW-1185">Reference proteome</keyword>
<sequence length="141" mass="16369">MGVSKIEDLLTESERKWAQRINKENRAKTEFKSKWDWMLKYYEEQDTAMKKLKQLVEAPENRCRCSRNISLKTPPTVKEGPKLVLPKYPETTSQEIGWLSSSPAFALETVGPYPNTRPSRIPVHPPGLLPVRDIDFYVNDY</sequence>
<reference evidence="2" key="1">
    <citation type="submission" date="2025-08" db="UniProtKB">
        <authorList>
            <consortium name="RefSeq"/>
        </authorList>
    </citation>
    <scope>IDENTIFICATION</scope>
</reference>
<dbReference type="RefSeq" id="XP_017299876.1">
    <property type="nucleotide sequence ID" value="XM_017444387.2"/>
</dbReference>
<dbReference type="KEGG" id="dci:108252485"/>
<evidence type="ECO:0000313" key="1">
    <source>
        <dbReference type="Proteomes" id="UP000079169"/>
    </source>
</evidence>
<dbReference type="AlphaFoldDB" id="A0A1S4ECC2"/>
<organism evidence="1 2">
    <name type="scientific">Diaphorina citri</name>
    <name type="common">Asian citrus psyllid</name>
    <dbReference type="NCBI Taxonomy" id="121845"/>
    <lineage>
        <taxon>Eukaryota</taxon>
        <taxon>Metazoa</taxon>
        <taxon>Ecdysozoa</taxon>
        <taxon>Arthropoda</taxon>
        <taxon>Hexapoda</taxon>
        <taxon>Insecta</taxon>
        <taxon>Pterygota</taxon>
        <taxon>Neoptera</taxon>
        <taxon>Paraneoptera</taxon>
        <taxon>Hemiptera</taxon>
        <taxon>Sternorrhyncha</taxon>
        <taxon>Psylloidea</taxon>
        <taxon>Psyllidae</taxon>
        <taxon>Diaphorininae</taxon>
        <taxon>Diaphorina</taxon>
    </lineage>
</organism>
<dbReference type="InterPro" id="IPR020339">
    <property type="entry name" value="C20orf85-like"/>
</dbReference>
<proteinExistence type="predicted"/>
<dbReference type="Pfam" id="PF14945">
    <property type="entry name" value="LLC1"/>
    <property type="match status" value="1"/>
</dbReference>
<gene>
    <name evidence="2" type="primary">LOC108252485</name>
</gene>
<dbReference type="Proteomes" id="UP000079169">
    <property type="component" value="Unplaced"/>
</dbReference>
<evidence type="ECO:0000313" key="2">
    <source>
        <dbReference type="RefSeq" id="XP_017299876.1"/>
    </source>
</evidence>
<name>A0A1S4ECC2_DIACI</name>
<protein>
    <submittedName>
        <fullName evidence="2">Uncharacterized protein LOC108252485</fullName>
    </submittedName>
</protein>
<dbReference type="OMA" id="ESERKWA"/>
<dbReference type="GeneID" id="108252485"/>